<dbReference type="Ensembl" id="ENSVURT00010005947.1">
    <property type="protein sequence ID" value="ENSVURP00010005252.1"/>
    <property type="gene ID" value="ENSVURG00010004126.1"/>
</dbReference>
<keyword evidence="1 3" id="KW-0853">WD repeat</keyword>
<dbReference type="AlphaFoldDB" id="A0A4X2K7K2"/>
<dbReference type="PROSITE" id="PS50294">
    <property type="entry name" value="WD_REPEATS_REGION"/>
    <property type="match status" value="1"/>
</dbReference>
<sequence>MQEIGGGWSKPPGRSGQAPDREMGSLSFEGISGFRQAGQGEEGKQREGQGQPDSALGSWPVRASASLAGCRSPPFFPSPQPKSIDLNKPIDKRIYKGTQPTCHDFNQYTAATETISLLVGFSAGQVQYLDLIKKDTSKLFNEERLIDKTKVTHLKWLPESESLFLASHASGHLYLYDVARPCGPAPPQYSLLKQGEGFAVYTAKGKAPRNPMAKWAVGEGPLNEFAFSPDGRHLACVSQDGCLRVFHFDSMLLRGLMKSYFGGLLCVCWSPDGRYVVTGGEDDLVTVWSFTEARVVARGHGHKSWVNAVAFDPYTTRSEEEPEGEGTTGGSEREAGSLPRLPPPAVTYRFGSAGQDTQFCLWDLTEDVLYPRPPLARPRALAGSTEATPITPGPLPRSLSRSNSLPHPAVSGKGAGASTGGVTEPGTPFSIGKFATLTLQERRDKGADKEHKRYHSLGNISRGGGGGSGGDKLGGPAPRGRLDPAKVLGTALCPRIHEVPLLEPLVCKKIAQERLTVLLFLEDCIITACQEGLICTWARPGKAGLSSQPANSPSGTVV</sequence>
<evidence type="ECO:0000256" key="1">
    <source>
        <dbReference type="ARBA" id="ARBA00022574"/>
    </source>
</evidence>
<dbReference type="STRING" id="29139.ENSVURP00010005252"/>
<dbReference type="Pfam" id="PF00400">
    <property type="entry name" value="WD40"/>
    <property type="match status" value="2"/>
</dbReference>
<accession>A0A4X2K7K2</accession>
<evidence type="ECO:0000256" key="2">
    <source>
        <dbReference type="ARBA" id="ARBA00022737"/>
    </source>
</evidence>
<organism evidence="5 6">
    <name type="scientific">Vombatus ursinus</name>
    <name type="common">Common wombat</name>
    <dbReference type="NCBI Taxonomy" id="29139"/>
    <lineage>
        <taxon>Eukaryota</taxon>
        <taxon>Metazoa</taxon>
        <taxon>Chordata</taxon>
        <taxon>Craniata</taxon>
        <taxon>Vertebrata</taxon>
        <taxon>Euteleostomi</taxon>
        <taxon>Mammalia</taxon>
        <taxon>Metatheria</taxon>
        <taxon>Diprotodontia</taxon>
        <taxon>Vombatidae</taxon>
        <taxon>Vombatus</taxon>
    </lineage>
</organism>
<dbReference type="OMA" id="HIIARIE"/>
<dbReference type="InterPro" id="IPR001680">
    <property type="entry name" value="WD40_rpt"/>
</dbReference>
<dbReference type="SUPFAM" id="SSF50978">
    <property type="entry name" value="WD40 repeat-like"/>
    <property type="match status" value="1"/>
</dbReference>
<dbReference type="InterPro" id="IPR036322">
    <property type="entry name" value="WD40_repeat_dom_sf"/>
</dbReference>
<feature type="region of interest" description="Disordered" evidence="4">
    <location>
        <begin position="444"/>
        <end position="481"/>
    </location>
</feature>
<dbReference type="PANTHER" id="PTHR14107">
    <property type="entry name" value="WD REPEAT PROTEIN"/>
    <property type="match status" value="1"/>
</dbReference>
<dbReference type="Proteomes" id="UP000314987">
    <property type="component" value="Unassembled WGS sequence"/>
</dbReference>
<proteinExistence type="predicted"/>
<evidence type="ECO:0000256" key="4">
    <source>
        <dbReference type="SAM" id="MobiDB-lite"/>
    </source>
</evidence>
<feature type="repeat" description="WD" evidence="3">
    <location>
        <begin position="257"/>
        <end position="298"/>
    </location>
</feature>
<dbReference type="InterPro" id="IPR051362">
    <property type="entry name" value="WD_repeat_creC_regulators"/>
</dbReference>
<dbReference type="InterPro" id="IPR015943">
    <property type="entry name" value="WD40/YVTN_repeat-like_dom_sf"/>
</dbReference>
<dbReference type="GeneTree" id="ENSGT00390000007686"/>
<keyword evidence="6" id="KW-1185">Reference proteome</keyword>
<feature type="region of interest" description="Disordered" evidence="4">
    <location>
        <begin position="379"/>
        <end position="429"/>
    </location>
</feature>
<name>A0A4X2K7K2_VOMUR</name>
<evidence type="ECO:0000256" key="3">
    <source>
        <dbReference type="PROSITE-ProRule" id="PRU00221"/>
    </source>
</evidence>
<evidence type="ECO:0000313" key="6">
    <source>
        <dbReference type="Proteomes" id="UP000314987"/>
    </source>
</evidence>
<evidence type="ECO:0000313" key="5">
    <source>
        <dbReference type="Ensembl" id="ENSVURP00010005252.1"/>
    </source>
</evidence>
<dbReference type="PROSITE" id="PS50082">
    <property type="entry name" value="WD_REPEATS_2"/>
    <property type="match status" value="1"/>
</dbReference>
<reference evidence="5" key="2">
    <citation type="submission" date="2025-08" db="UniProtKB">
        <authorList>
            <consortium name="Ensembl"/>
        </authorList>
    </citation>
    <scope>IDENTIFICATION</scope>
</reference>
<feature type="region of interest" description="Disordered" evidence="4">
    <location>
        <begin position="1"/>
        <end position="58"/>
    </location>
</feature>
<feature type="compositionally biased region" description="Low complexity" evidence="4">
    <location>
        <begin position="396"/>
        <end position="406"/>
    </location>
</feature>
<reference evidence="6" key="1">
    <citation type="submission" date="2018-12" db="EMBL/GenBank/DDBJ databases">
        <authorList>
            <person name="Yazar S."/>
        </authorList>
    </citation>
    <scope>NUCLEOTIDE SEQUENCE [LARGE SCALE GENOMIC DNA]</scope>
</reference>
<protein>
    <submittedName>
        <fullName evidence="5">Uncharacterized protein</fullName>
    </submittedName>
</protein>
<keyword evidence="2" id="KW-0677">Repeat</keyword>
<dbReference type="SMART" id="SM00320">
    <property type="entry name" value="WD40"/>
    <property type="match status" value="4"/>
</dbReference>
<feature type="compositionally biased region" description="Gly residues" evidence="4">
    <location>
        <begin position="461"/>
        <end position="473"/>
    </location>
</feature>
<dbReference type="PANTHER" id="PTHR14107:SF15">
    <property type="entry name" value="DYSTROPHIA MYOTONICA WD REPEAT-CONTAINING PROTEIN"/>
    <property type="match status" value="1"/>
</dbReference>
<dbReference type="Gene3D" id="2.130.10.10">
    <property type="entry name" value="YVTN repeat-like/Quinoprotein amine dehydrogenase"/>
    <property type="match status" value="1"/>
</dbReference>
<feature type="region of interest" description="Disordered" evidence="4">
    <location>
        <begin position="314"/>
        <end position="346"/>
    </location>
</feature>
<reference evidence="5" key="3">
    <citation type="submission" date="2025-09" db="UniProtKB">
        <authorList>
            <consortium name="Ensembl"/>
        </authorList>
    </citation>
    <scope>IDENTIFICATION</scope>
</reference>